<dbReference type="Proteomes" id="UP001178148">
    <property type="component" value="Unassembled WGS sequence"/>
</dbReference>
<dbReference type="NCBIfam" id="TIGR01215">
    <property type="entry name" value="minE"/>
    <property type="match status" value="1"/>
</dbReference>
<keyword evidence="4 5" id="KW-0132">Cell division</keyword>
<dbReference type="HAMAP" id="MF_00262">
    <property type="entry name" value="MinE"/>
    <property type="match status" value="1"/>
</dbReference>
<gene>
    <name evidence="4 5" type="primary">minE</name>
    <name evidence="5" type="ORF">QS748_05105</name>
</gene>
<sequence>MQFFRTPHNSNKIDTSASIAKERLQIIVTHDRVNSTGHNFLPAMQHDILKVIRKYISVNQESINIRLDCEGDCSILEVHVQLPES</sequence>
<dbReference type="EMBL" id="JASXSV010000005">
    <property type="protein sequence ID" value="MDP0588588.1"/>
    <property type="molecule type" value="Genomic_DNA"/>
</dbReference>
<protein>
    <recommendedName>
        <fullName evidence="2 4">Cell division topological specificity factor</fullName>
    </recommendedName>
</protein>
<dbReference type="AlphaFoldDB" id="A0AA90NUP7"/>
<keyword evidence="6" id="KW-1185">Reference proteome</keyword>
<evidence type="ECO:0000256" key="4">
    <source>
        <dbReference type="HAMAP-Rule" id="MF_00262"/>
    </source>
</evidence>
<dbReference type="InterPro" id="IPR036707">
    <property type="entry name" value="MinE_sf"/>
</dbReference>
<evidence type="ECO:0000256" key="2">
    <source>
        <dbReference type="ARBA" id="ARBA00020112"/>
    </source>
</evidence>
<dbReference type="GO" id="GO:0051301">
    <property type="term" value="P:cell division"/>
    <property type="evidence" value="ECO:0007669"/>
    <property type="project" value="UniProtKB-KW"/>
</dbReference>
<name>A0AA90NUP7_9GAMM</name>
<proteinExistence type="inferred from homology"/>
<evidence type="ECO:0000256" key="1">
    <source>
        <dbReference type="ARBA" id="ARBA00008168"/>
    </source>
</evidence>
<dbReference type="GO" id="GO:0032955">
    <property type="term" value="P:regulation of division septum assembly"/>
    <property type="evidence" value="ECO:0007669"/>
    <property type="project" value="InterPro"/>
</dbReference>
<keyword evidence="4" id="KW-0131">Cell cycle</keyword>
<comment type="similarity">
    <text evidence="1 4">Belongs to the MinE family.</text>
</comment>
<evidence type="ECO:0000313" key="5">
    <source>
        <dbReference type="EMBL" id="MDP0588588.1"/>
    </source>
</evidence>
<comment type="caution">
    <text evidence="5">The sequence shown here is derived from an EMBL/GenBank/DDBJ whole genome shotgun (WGS) entry which is preliminary data.</text>
</comment>
<evidence type="ECO:0000256" key="3">
    <source>
        <dbReference type="ARBA" id="ARBA00025265"/>
    </source>
</evidence>
<comment type="function">
    <text evidence="3 4">Prevents the cell division inhibition by proteins MinC and MinD at internal division sites while permitting inhibition at polar sites. This ensures cell division at the proper site by restricting the formation of a division septum at the midpoint of the long axis of the cell.</text>
</comment>
<dbReference type="InterPro" id="IPR005527">
    <property type="entry name" value="MinE"/>
</dbReference>
<organism evidence="5 6">
    <name type="scientific">Candidatus Endonucleibacter bathymodioli</name>
    <dbReference type="NCBI Taxonomy" id="539814"/>
    <lineage>
        <taxon>Bacteria</taxon>
        <taxon>Pseudomonadati</taxon>
        <taxon>Pseudomonadota</taxon>
        <taxon>Gammaproteobacteria</taxon>
        <taxon>Oceanospirillales</taxon>
        <taxon>Endozoicomonadaceae</taxon>
        <taxon>Candidatus Endonucleibacter</taxon>
    </lineage>
</organism>
<dbReference type="NCBIfam" id="NF001422">
    <property type="entry name" value="PRK00296.1"/>
    <property type="match status" value="1"/>
</dbReference>
<evidence type="ECO:0000313" key="6">
    <source>
        <dbReference type="Proteomes" id="UP001178148"/>
    </source>
</evidence>
<dbReference type="Gene3D" id="3.30.1070.10">
    <property type="entry name" value="Cell division topological specificity factor MinE"/>
    <property type="match status" value="1"/>
</dbReference>
<accession>A0AA90NUP7</accession>
<dbReference type="Pfam" id="PF03776">
    <property type="entry name" value="MinE"/>
    <property type="match status" value="1"/>
</dbReference>
<dbReference type="SUPFAM" id="SSF55229">
    <property type="entry name" value="Cell division protein MinE topological specificity domain"/>
    <property type="match status" value="1"/>
</dbReference>
<reference evidence="5 6" key="1">
    <citation type="journal article" date="2023" name="bioRxiv">
        <title>An intranuclear bacterial parasite of deep-sea mussels expresses apoptosis inhibitors acquired from its host.</title>
        <authorList>
            <person name="Gonzalez Porras M.A."/>
            <person name="Assie A."/>
            <person name="Tietjen M."/>
            <person name="Violette M."/>
            <person name="Kleiner M."/>
            <person name="Gruber-Vodicka H."/>
            <person name="Dubilier N."/>
            <person name="Leisch N."/>
        </authorList>
    </citation>
    <scope>NUCLEOTIDE SEQUENCE [LARGE SCALE GENOMIC DNA]</scope>
    <source>
        <strain evidence="5">IAP13</strain>
    </source>
</reference>